<evidence type="ECO:0000313" key="2">
    <source>
        <dbReference type="EnsemblMetazoa" id="ACHR005980-PA"/>
    </source>
</evidence>
<dbReference type="SMART" id="SM00494">
    <property type="entry name" value="ChtBD2"/>
    <property type="match status" value="6"/>
</dbReference>
<feature type="domain" description="Chitin-binding type-2" evidence="1">
    <location>
        <begin position="387"/>
        <end position="443"/>
    </location>
</feature>
<dbReference type="SUPFAM" id="SSF57625">
    <property type="entry name" value="Invertebrate chitin-binding proteins"/>
    <property type="match status" value="6"/>
</dbReference>
<dbReference type="STRING" id="43041.A0A182K5E5"/>
<reference evidence="2" key="2">
    <citation type="submission" date="2020-05" db="UniProtKB">
        <authorList>
            <consortium name="EnsemblMetazoa"/>
        </authorList>
    </citation>
    <scope>IDENTIFICATION</scope>
    <source>
        <strain evidence="2">ACHKN1017</strain>
    </source>
</reference>
<feature type="domain" description="Chitin-binding type-2" evidence="1">
    <location>
        <begin position="197"/>
        <end position="253"/>
    </location>
</feature>
<dbReference type="InterPro" id="IPR002557">
    <property type="entry name" value="Chitin-bd_dom"/>
</dbReference>
<organism evidence="2 3">
    <name type="scientific">Anopheles christyi</name>
    <dbReference type="NCBI Taxonomy" id="43041"/>
    <lineage>
        <taxon>Eukaryota</taxon>
        <taxon>Metazoa</taxon>
        <taxon>Ecdysozoa</taxon>
        <taxon>Arthropoda</taxon>
        <taxon>Hexapoda</taxon>
        <taxon>Insecta</taxon>
        <taxon>Pterygota</taxon>
        <taxon>Neoptera</taxon>
        <taxon>Endopterygota</taxon>
        <taxon>Diptera</taxon>
        <taxon>Nematocera</taxon>
        <taxon>Culicoidea</taxon>
        <taxon>Culicidae</taxon>
        <taxon>Anophelinae</taxon>
        <taxon>Anopheles</taxon>
    </lineage>
</organism>
<evidence type="ECO:0000259" key="1">
    <source>
        <dbReference type="PROSITE" id="PS50940"/>
    </source>
</evidence>
<feature type="domain" description="Chitin-binding type-2" evidence="1">
    <location>
        <begin position="255"/>
        <end position="312"/>
    </location>
</feature>
<feature type="domain" description="Chitin-binding type-2" evidence="1">
    <location>
        <begin position="131"/>
        <end position="195"/>
    </location>
</feature>
<dbReference type="AlphaFoldDB" id="A0A182K5E5"/>
<feature type="domain" description="Chitin-binding type-2" evidence="1">
    <location>
        <begin position="72"/>
        <end position="129"/>
    </location>
</feature>
<dbReference type="VEuPathDB" id="VectorBase:ACHR005980"/>
<dbReference type="Proteomes" id="UP000075881">
    <property type="component" value="Unassembled WGS sequence"/>
</dbReference>
<dbReference type="InterPro" id="IPR036508">
    <property type="entry name" value="Chitin-bd_dom_sf"/>
</dbReference>
<dbReference type="Gene3D" id="2.170.140.10">
    <property type="entry name" value="Chitin binding domain"/>
    <property type="match status" value="2"/>
</dbReference>
<evidence type="ECO:0000313" key="3">
    <source>
        <dbReference type="Proteomes" id="UP000075881"/>
    </source>
</evidence>
<name>A0A182K5E5_9DIPT</name>
<protein>
    <recommendedName>
        <fullName evidence="1">Chitin-binding type-2 domain-containing protein</fullName>
    </recommendedName>
</protein>
<proteinExistence type="predicted"/>
<sequence length="478" mass="51950">MFDQSVGRCVAGNTETCERIKNGCKDKVNGTVVAHPNECELFVLCKGGEIFNLQAQFCAPGNGDTCQFHSVEIMCQNATEGTICPHPNSCIQFVRFISNQAVTIVCPTGQIFHAPCGSCRAENTNTCELIGNVCEDQPDFLVLAHPSICSLFLWCQGGAITIQSCPGGEILRPDAHIYYPRTRSCVPGNDDTCELFDNICFGRPNGILPYPTTCTAFVYCNAGQPMFERCSPGTIFKQGLSGCVVGNTETCTEWSKICTEHVDGSVLEHPSECNLFVVCMMQHPGVLSCSVGEIFNTKVLFCTPGNKNTCEIHPVKTMCKNMPHGSVYPHPSDCNQTGGLYSLPTSNRLFVVHFLPSTEQFRAELPCWHASQRSCVPGNDATCERFDKICVGRTEGSIAHRTICTAFIRCVSSLPVYLQCVAGMIFEPSLGGCFVGNTKTCSRTDGVCEGQPDGTVLAHPNECDLYILCVSQQAAPIR</sequence>
<dbReference type="EnsemblMetazoa" id="ACHR005980-RA">
    <property type="protein sequence ID" value="ACHR005980-PA"/>
    <property type="gene ID" value="ACHR005980"/>
</dbReference>
<dbReference type="GO" id="GO:0008061">
    <property type="term" value="F:chitin binding"/>
    <property type="evidence" value="ECO:0007669"/>
    <property type="project" value="InterPro"/>
</dbReference>
<dbReference type="GO" id="GO:0005576">
    <property type="term" value="C:extracellular region"/>
    <property type="evidence" value="ECO:0007669"/>
    <property type="project" value="InterPro"/>
</dbReference>
<dbReference type="Pfam" id="PF01607">
    <property type="entry name" value="CBM_14"/>
    <property type="match status" value="3"/>
</dbReference>
<keyword evidence="3" id="KW-1185">Reference proteome</keyword>
<accession>A0A182K5E5</accession>
<dbReference type="PROSITE" id="PS50940">
    <property type="entry name" value="CHIT_BIND_II"/>
    <property type="match status" value="5"/>
</dbReference>
<reference evidence="3" key="1">
    <citation type="submission" date="2013-03" db="EMBL/GenBank/DDBJ databases">
        <title>The Genome Sequence of Anopheles christyi ACHKN1017.</title>
        <authorList>
            <consortium name="The Broad Institute Genomics Platform"/>
            <person name="Neafsey D.E."/>
            <person name="Besansky N."/>
            <person name="Walker B."/>
            <person name="Young S.K."/>
            <person name="Zeng Q."/>
            <person name="Gargeya S."/>
            <person name="Fitzgerald M."/>
            <person name="Haas B."/>
            <person name="Abouelleil A."/>
            <person name="Allen A.W."/>
            <person name="Alvarado L."/>
            <person name="Arachchi H.M."/>
            <person name="Berlin A.M."/>
            <person name="Chapman S.B."/>
            <person name="Gainer-Dewar J."/>
            <person name="Goldberg J."/>
            <person name="Griggs A."/>
            <person name="Gujja S."/>
            <person name="Hansen M."/>
            <person name="Howarth C."/>
            <person name="Imamovic A."/>
            <person name="Ireland A."/>
            <person name="Larimer J."/>
            <person name="McCowan C."/>
            <person name="Murphy C."/>
            <person name="Pearson M."/>
            <person name="Poon T.W."/>
            <person name="Priest M."/>
            <person name="Roberts A."/>
            <person name="Saif S."/>
            <person name="Shea T."/>
            <person name="Sisk P."/>
            <person name="Sykes S."/>
            <person name="Wortman J."/>
            <person name="Nusbaum C."/>
            <person name="Birren B."/>
        </authorList>
    </citation>
    <scope>NUCLEOTIDE SEQUENCE [LARGE SCALE GENOMIC DNA]</scope>
    <source>
        <strain evidence="3">ACHKN1017</strain>
    </source>
</reference>